<keyword evidence="2" id="KW-0812">Transmembrane</keyword>
<keyword evidence="2" id="KW-1133">Transmembrane helix</keyword>
<feature type="transmembrane region" description="Helical" evidence="2">
    <location>
        <begin position="236"/>
        <end position="260"/>
    </location>
</feature>
<dbReference type="InterPro" id="IPR010605">
    <property type="entry name" value="DUF1191"/>
</dbReference>
<evidence type="ECO:0000313" key="4">
    <source>
        <dbReference type="EMBL" id="KAF8364670.1"/>
    </source>
</evidence>
<dbReference type="AlphaFoldDB" id="A0A834Y652"/>
<sequence>MGLLRSPAMLLPLIWILWWPELRAQSPGASRDSARSLDALLQDYAFRTFTNPRTGILYHGNVPSNLTGIEISAMRLRSGSLRTRGVEGYNEFEIPEGVVVQPYVERLVLVYQNLGNRSVVYYPLQGYTYLAPILGLLAYNASNLSATNLPELDIRASDKPISIKFMDVKLVPEGSAAKCVWFDLQGQGQVEFSNVVSGNICSTVKHGHFSIVVESNVPPPAPSPGGGRKKKSKSKVWIIVGSVVGGFVLLILLGFLVFWVRRFKHRKKLEKMEKAADVGEALQMTSIGNTRAPVAMGTRTEPVLENEYVSCLISYSRLGYPTMYLSNKQLPNEASLSVYQYAFRSSQTSTIDANSLASPSSSGILPDSPFPDSSNTCSPLNFPKDSGIDPPKGLWDSTNVLIEAMEGWSLMFLSIGPMNRLLERSMELNLPNGSSILFENMVFKLPVSLLEWRSRSIRSQRFLNSSGIDEWKPLFDKLRKERLVMFPIQRGSFPDNLLLDKSSIEIEDEDNQLLGIWPTIPVRANIRRKRFNLASQSGILTSPRGLKDRSKVCNPDNLASWGGS</sequence>
<feature type="chain" id="PRO_5032960116" evidence="3">
    <location>
        <begin position="25"/>
        <end position="564"/>
    </location>
</feature>
<evidence type="ECO:0000313" key="5">
    <source>
        <dbReference type="Proteomes" id="UP000655225"/>
    </source>
</evidence>
<organism evidence="4 5">
    <name type="scientific">Tetracentron sinense</name>
    <name type="common">Spur-leaf</name>
    <dbReference type="NCBI Taxonomy" id="13715"/>
    <lineage>
        <taxon>Eukaryota</taxon>
        <taxon>Viridiplantae</taxon>
        <taxon>Streptophyta</taxon>
        <taxon>Embryophyta</taxon>
        <taxon>Tracheophyta</taxon>
        <taxon>Spermatophyta</taxon>
        <taxon>Magnoliopsida</taxon>
        <taxon>Trochodendrales</taxon>
        <taxon>Trochodendraceae</taxon>
        <taxon>Tetracentron</taxon>
    </lineage>
</organism>
<feature type="region of interest" description="Disordered" evidence="1">
    <location>
        <begin position="358"/>
        <end position="385"/>
    </location>
</feature>
<dbReference type="PANTHER" id="PTHR33512:SF14">
    <property type="entry name" value="EXPRESSED PROTEIN"/>
    <property type="match status" value="1"/>
</dbReference>
<evidence type="ECO:0000256" key="2">
    <source>
        <dbReference type="SAM" id="Phobius"/>
    </source>
</evidence>
<dbReference type="GO" id="GO:0016020">
    <property type="term" value="C:membrane"/>
    <property type="evidence" value="ECO:0007669"/>
    <property type="project" value="TreeGrafter"/>
</dbReference>
<name>A0A834Y652_TETSI</name>
<gene>
    <name evidence="4" type="ORF">HHK36_033350</name>
</gene>
<feature type="signal peptide" evidence="3">
    <location>
        <begin position="1"/>
        <end position="24"/>
    </location>
</feature>
<dbReference type="EMBL" id="JABCRI010001343">
    <property type="protein sequence ID" value="KAF8364670.1"/>
    <property type="molecule type" value="Genomic_DNA"/>
</dbReference>
<keyword evidence="3" id="KW-0732">Signal</keyword>
<keyword evidence="2" id="KW-0472">Membrane</keyword>
<reference evidence="4 5" key="1">
    <citation type="submission" date="2020-04" db="EMBL/GenBank/DDBJ databases">
        <title>Plant Genome Project.</title>
        <authorList>
            <person name="Zhang R.-G."/>
        </authorList>
    </citation>
    <scope>NUCLEOTIDE SEQUENCE [LARGE SCALE GENOMIC DNA]</scope>
    <source>
        <strain evidence="4">YNK0</strain>
        <tissue evidence="4">Leaf</tissue>
    </source>
</reference>
<proteinExistence type="predicted"/>
<comment type="caution">
    <text evidence="4">The sequence shown here is derived from an EMBL/GenBank/DDBJ whole genome shotgun (WGS) entry which is preliminary data.</text>
</comment>
<keyword evidence="5" id="KW-1185">Reference proteome</keyword>
<dbReference type="Proteomes" id="UP000655225">
    <property type="component" value="Unassembled WGS sequence"/>
</dbReference>
<dbReference type="PANTHER" id="PTHR33512">
    <property type="entry name" value="PROTEIN, PUTATIVE (DUF1191)-RELATED"/>
    <property type="match status" value="1"/>
</dbReference>
<accession>A0A834Y652</accession>
<protein>
    <submittedName>
        <fullName evidence="4">Uncharacterized protein</fullName>
    </submittedName>
</protein>
<dbReference type="Pfam" id="PF06697">
    <property type="entry name" value="DUF1191"/>
    <property type="match status" value="1"/>
</dbReference>
<dbReference type="CDD" id="cd12087">
    <property type="entry name" value="TM_EGFR-like"/>
    <property type="match status" value="1"/>
</dbReference>
<dbReference type="Gene3D" id="1.20.5.930">
    <property type="entry name" value="Bicelle-embedded integrin alpha(iib) transmembrane segment"/>
    <property type="match status" value="1"/>
</dbReference>
<evidence type="ECO:0000256" key="3">
    <source>
        <dbReference type="SAM" id="SignalP"/>
    </source>
</evidence>
<dbReference type="OrthoDB" id="1925347at2759"/>
<evidence type="ECO:0000256" key="1">
    <source>
        <dbReference type="SAM" id="MobiDB-lite"/>
    </source>
</evidence>